<dbReference type="GO" id="GO:0008198">
    <property type="term" value="F:ferrous iron binding"/>
    <property type="evidence" value="ECO:0007669"/>
    <property type="project" value="TreeGrafter"/>
</dbReference>
<dbReference type="RefSeq" id="WP_158363084.1">
    <property type="nucleotide sequence ID" value="NZ_CP034864.1"/>
</dbReference>
<accession>A0A4D6Y3L0</accession>
<comment type="similarity">
    <text evidence="1 4">Belongs to the frataxin family.</text>
</comment>
<dbReference type="SUPFAM" id="SSF55387">
    <property type="entry name" value="Frataxin/Nqo15-like"/>
    <property type="match status" value="1"/>
</dbReference>
<reference evidence="5 6" key="1">
    <citation type="submission" date="2018-12" db="EMBL/GenBank/DDBJ databases">
        <authorList>
            <person name="Chong R.A."/>
        </authorList>
    </citation>
    <scope>NUCLEOTIDE SEQUENCE [LARGE SCALE GENOMIC DNA]</scope>
    <source>
        <strain evidence="5 6">Msa</strain>
    </source>
</reference>
<evidence type="ECO:0000256" key="3">
    <source>
        <dbReference type="ARBA" id="ARBA00023004"/>
    </source>
</evidence>
<proteinExistence type="inferred from homology"/>
<dbReference type="GO" id="GO:0005829">
    <property type="term" value="C:cytosol"/>
    <property type="evidence" value="ECO:0007669"/>
    <property type="project" value="TreeGrafter"/>
</dbReference>
<dbReference type="OrthoDB" id="285675at2"/>
<dbReference type="PANTHER" id="PTHR16821:SF2">
    <property type="entry name" value="FRATAXIN, MITOCHONDRIAL"/>
    <property type="match status" value="1"/>
</dbReference>
<gene>
    <name evidence="4 5" type="primary">cyaY</name>
    <name evidence="5" type="ORF">D9V74_02805</name>
</gene>
<dbReference type="Pfam" id="PF01491">
    <property type="entry name" value="Frataxin_Cyay"/>
    <property type="match status" value="1"/>
</dbReference>
<dbReference type="PROSITE" id="PS01344">
    <property type="entry name" value="FRATAXIN_1"/>
    <property type="match status" value="1"/>
</dbReference>
<dbReference type="AlphaFoldDB" id="A0A4D6Y3L0"/>
<dbReference type="InterPro" id="IPR047584">
    <property type="entry name" value="CyaY"/>
</dbReference>
<evidence type="ECO:0000256" key="1">
    <source>
        <dbReference type="ARBA" id="ARBA00008183"/>
    </source>
</evidence>
<dbReference type="Proteomes" id="UP000298745">
    <property type="component" value="Chromosome"/>
</dbReference>
<dbReference type="InterPro" id="IPR020895">
    <property type="entry name" value="Frataxin_CS"/>
</dbReference>
<dbReference type="CDD" id="cd00503">
    <property type="entry name" value="Frataxin"/>
    <property type="match status" value="1"/>
</dbReference>
<dbReference type="InterPro" id="IPR002908">
    <property type="entry name" value="Frataxin/CyaY"/>
</dbReference>
<dbReference type="GO" id="GO:0016226">
    <property type="term" value="P:iron-sulfur cluster assembly"/>
    <property type="evidence" value="ECO:0007669"/>
    <property type="project" value="UniProtKB-UniRule"/>
</dbReference>
<protein>
    <recommendedName>
        <fullName evidence="4">Iron-sulfur cluster assembly protein CyaY</fullName>
    </recommendedName>
</protein>
<organism evidence="5 6">
    <name type="scientific">Buchnera aphidicola</name>
    <name type="common">Macrosiphoniella sanborni</name>
    <dbReference type="NCBI Taxonomy" id="1241865"/>
    <lineage>
        <taxon>Bacteria</taxon>
        <taxon>Pseudomonadati</taxon>
        <taxon>Pseudomonadota</taxon>
        <taxon>Gammaproteobacteria</taxon>
        <taxon>Enterobacterales</taxon>
        <taxon>Erwiniaceae</taxon>
        <taxon>Buchnera</taxon>
    </lineage>
</organism>
<dbReference type="PANTHER" id="PTHR16821">
    <property type="entry name" value="FRATAXIN"/>
    <property type="match status" value="1"/>
</dbReference>
<evidence type="ECO:0000256" key="4">
    <source>
        <dbReference type="HAMAP-Rule" id="MF_00142"/>
    </source>
</evidence>
<evidence type="ECO:0000313" key="6">
    <source>
        <dbReference type="Proteomes" id="UP000298745"/>
    </source>
</evidence>
<keyword evidence="3 4" id="KW-0408">Iron</keyword>
<evidence type="ECO:0000313" key="5">
    <source>
        <dbReference type="EMBL" id="QCI24082.1"/>
    </source>
</evidence>
<sequence length="116" mass="14235">MQKKTFLKKEKKNFYILVNNLFLEVEDNLKLYENDIDLDYTIQDYVMTISFSKKNLIIINKQESLKQIWLATRLNGYHFNYENNQWICNRSNKNFWEIFEHAFSVQSNRHITFIKK</sequence>
<dbReference type="NCBIfam" id="TIGR03421">
    <property type="entry name" value="FeS_CyaY"/>
    <property type="match status" value="1"/>
</dbReference>
<comment type="function">
    <text evidence="4">Involved in iron-sulfur (Fe-S) cluster assembly. May act as a regulator of Fe-S biogenesis.</text>
</comment>
<dbReference type="PROSITE" id="PS50810">
    <property type="entry name" value="FRATAXIN_2"/>
    <property type="match status" value="1"/>
</dbReference>
<keyword evidence="2 4" id="KW-0479">Metal-binding</keyword>
<dbReference type="Gene3D" id="3.30.920.10">
    <property type="entry name" value="Frataxin/CyaY"/>
    <property type="match status" value="1"/>
</dbReference>
<evidence type="ECO:0000256" key="2">
    <source>
        <dbReference type="ARBA" id="ARBA00022723"/>
    </source>
</evidence>
<dbReference type="InterPro" id="IPR036524">
    <property type="entry name" value="Frataxin/CyaY_sf"/>
</dbReference>
<dbReference type="SMART" id="SM01219">
    <property type="entry name" value="Frataxin_Cyay"/>
    <property type="match status" value="1"/>
</dbReference>
<dbReference type="HAMAP" id="MF_00142">
    <property type="entry name" value="CyaY"/>
    <property type="match status" value="1"/>
</dbReference>
<dbReference type="GO" id="GO:0008199">
    <property type="term" value="F:ferric iron binding"/>
    <property type="evidence" value="ECO:0007669"/>
    <property type="project" value="InterPro"/>
</dbReference>
<reference evidence="5 6" key="2">
    <citation type="submission" date="2019-05" db="EMBL/GenBank/DDBJ databases">
        <title>Genome evolution of the obligate endosymbiont Buchnera aphidicola.</title>
        <authorList>
            <person name="Moran N.A."/>
        </authorList>
    </citation>
    <scope>NUCLEOTIDE SEQUENCE [LARGE SCALE GENOMIC DNA]</scope>
    <source>
        <strain evidence="5 6">Msa</strain>
    </source>
</reference>
<name>A0A4D6Y3L0_9GAMM</name>
<dbReference type="EMBL" id="CP034864">
    <property type="protein sequence ID" value="QCI24082.1"/>
    <property type="molecule type" value="Genomic_DNA"/>
</dbReference>